<evidence type="ECO:0000313" key="2">
    <source>
        <dbReference type="EMBL" id="OGY30553.1"/>
    </source>
</evidence>
<evidence type="ECO:0000313" key="3">
    <source>
        <dbReference type="Proteomes" id="UP000179279"/>
    </source>
</evidence>
<reference evidence="2 3" key="1">
    <citation type="journal article" date="2016" name="Nat. Commun.">
        <title>Thousands of microbial genomes shed light on interconnected biogeochemical processes in an aquifer system.</title>
        <authorList>
            <person name="Anantharaman K."/>
            <person name="Brown C.T."/>
            <person name="Hug L.A."/>
            <person name="Sharon I."/>
            <person name="Castelle C.J."/>
            <person name="Probst A.J."/>
            <person name="Thomas B.C."/>
            <person name="Singh A."/>
            <person name="Wilkins M.J."/>
            <person name="Karaoz U."/>
            <person name="Brodie E.L."/>
            <person name="Williams K.H."/>
            <person name="Hubbard S.S."/>
            <person name="Banfield J.F."/>
        </authorList>
    </citation>
    <scope>NUCLEOTIDE SEQUENCE [LARGE SCALE GENOMIC DNA]</scope>
</reference>
<proteinExistence type="predicted"/>
<organism evidence="2 3">
    <name type="scientific">Candidatus Woykebacteria bacterium RIFCSPLOWO2_01_FULL_41_12</name>
    <dbReference type="NCBI Taxonomy" id="1802604"/>
    <lineage>
        <taxon>Bacteria</taxon>
        <taxon>Candidatus Woykeibacteriota</taxon>
    </lineage>
</organism>
<name>A0A1G1WS55_9BACT</name>
<evidence type="ECO:0000256" key="1">
    <source>
        <dbReference type="SAM" id="Phobius"/>
    </source>
</evidence>
<keyword evidence="1" id="KW-1133">Transmembrane helix</keyword>
<feature type="transmembrane region" description="Helical" evidence="1">
    <location>
        <begin position="12"/>
        <end position="31"/>
    </location>
</feature>
<comment type="caution">
    <text evidence="2">The sequence shown here is derived from an EMBL/GenBank/DDBJ whole genome shotgun (WGS) entry which is preliminary data.</text>
</comment>
<sequence length="159" mass="17671">MKIDLSRTLVPLIGIAVALLAIVVAILSIFIPDLFGLKQNNIEPEKEQKIEARFRTEGKIVDVNSSSGIVTIQQTGSPRQYKFDLSDSMDFKEAWTSKALNANDLIKGKVVEVLSYKALEPEKISDANNIAQITIFSDVNTLPSNTNKLPKLEVKKERK</sequence>
<keyword evidence="1" id="KW-0472">Membrane</keyword>
<dbReference type="Proteomes" id="UP000179279">
    <property type="component" value="Unassembled WGS sequence"/>
</dbReference>
<gene>
    <name evidence="2" type="ORF">A3A57_00185</name>
</gene>
<dbReference type="EMBL" id="MHDA01000050">
    <property type="protein sequence ID" value="OGY30553.1"/>
    <property type="molecule type" value="Genomic_DNA"/>
</dbReference>
<protein>
    <submittedName>
        <fullName evidence="2">Uncharacterized protein</fullName>
    </submittedName>
</protein>
<accession>A0A1G1WS55</accession>
<keyword evidence="1" id="KW-0812">Transmembrane</keyword>
<dbReference type="AlphaFoldDB" id="A0A1G1WS55"/>